<evidence type="ECO:0000313" key="4">
    <source>
        <dbReference type="Proteomes" id="UP000051934"/>
    </source>
</evidence>
<proteinExistence type="inferred from homology"/>
<dbReference type="PANTHER" id="PTHR44051">
    <property type="entry name" value="GLUTATHIONE S-TRANSFERASE-RELATED"/>
    <property type="match status" value="1"/>
</dbReference>
<dbReference type="SUPFAM" id="SSF52833">
    <property type="entry name" value="Thioredoxin-like"/>
    <property type="match status" value="1"/>
</dbReference>
<dbReference type="AlphaFoldDB" id="A0A0R2SK52"/>
<organism evidence="3 4">
    <name type="scientific">OM182 bacterium BACL3 MAG-120507-bin80</name>
    <dbReference type="NCBI Taxonomy" id="1655577"/>
    <lineage>
        <taxon>Bacteria</taxon>
        <taxon>Pseudomonadati</taxon>
        <taxon>Pseudomonadota</taxon>
        <taxon>Gammaproteobacteria</taxon>
        <taxon>OMG group</taxon>
        <taxon>OM182 clade</taxon>
    </lineage>
</organism>
<dbReference type="SFLD" id="SFLDG00358">
    <property type="entry name" value="Main_(cytGST)"/>
    <property type="match status" value="1"/>
</dbReference>
<dbReference type="SFLD" id="SFLDG01150">
    <property type="entry name" value="Main.1:_Beta-like"/>
    <property type="match status" value="1"/>
</dbReference>
<dbReference type="Pfam" id="PF00043">
    <property type="entry name" value="GST_C"/>
    <property type="match status" value="1"/>
</dbReference>
<sequence>MSHPTPLKLYGFGPSRSFRALWALEETGLAFEHIETALRKDATLENSAKHPNYLALNSQGKVPTLVDGDKVLTESVAIVNYIARLAPESKLIPTSVSELARYDELSCFILAELEQPLWSKGKHLFALPEEQRIPAMFDTAAFEWAKAVRSLDALLDDSEFALGDQFSAIDILLAHTFNWAQRFEFDVPEKYIALRDRHFARPAALRALASMA</sequence>
<dbReference type="InterPro" id="IPR004045">
    <property type="entry name" value="Glutathione_S-Trfase_N"/>
</dbReference>
<dbReference type="SUPFAM" id="SSF47616">
    <property type="entry name" value="GST C-terminal domain-like"/>
    <property type="match status" value="1"/>
</dbReference>
<dbReference type="Gene3D" id="1.20.1050.10">
    <property type="match status" value="1"/>
</dbReference>
<dbReference type="InterPro" id="IPR036282">
    <property type="entry name" value="Glutathione-S-Trfase_C_sf"/>
</dbReference>
<evidence type="ECO:0000313" key="3">
    <source>
        <dbReference type="EMBL" id="KRO73002.1"/>
    </source>
</evidence>
<dbReference type="Proteomes" id="UP000051934">
    <property type="component" value="Unassembled WGS sequence"/>
</dbReference>
<dbReference type="InterPro" id="IPR004046">
    <property type="entry name" value="GST_C"/>
</dbReference>
<name>A0A0R2SK52_9GAMM</name>
<dbReference type="InterPro" id="IPR040079">
    <property type="entry name" value="Glutathione_S-Trfase"/>
</dbReference>
<feature type="domain" description="GST N-terminal" evidence="2">
    <location>
        <begin position="4"/>
        <end position="90"/>
    </location>
</feature>
<dbReference type="Pfam" id="PF02798">
    <property type="entry name" value="GST_N"/>
    <property type="match status" value="1"/>
</dbReference>
<reference evidence="3 4" key="1">
    <citation type="submission" date="2015-10" db="EMBL/GenBank/DDBJ databases">
        <title>Metagenome-Assembled Genomes uncover a global brackish microbiome.</title>
        <authorList>
            <person name="Hugerth L.W."/>
            <person name="Larsson J."/>
            <person name="Alneberg J."/>
            <person name="Lindh M.V."/>
            <person name="Legrand C."/>
            <person name="Pinhassi J."/>
            <person name="Andersson A.F."/>
        </authorList>
    </citation>
    <scope>NUCLEOTIDE SEQUENCE [LARGE SCALE GENOMIC DNA]</scope>
    <source>
        <strain evidence="3">BACL4 MAG-120507-bin80</strain>
    </source>
</reference>
<gene>
    <name evidence="3" type="ORF">ABR69_11650</name>
</gene>
<protein>
    <recommendedName>
        <fullName evidence="2">GST N-terminal domain-containing protein</fullName>
    </recommendedName>
</protein>
<dbReference type="CDD" id="cd03046">
    <property type="entry name" value="GST_N_GTT1_like"/>
    <property type="match status" value="1"/>
</dbReference>
<dbReference type="SFLD" id="SFLDS00019">
    <property type="entry name" value="Glutathione_Transferase_(cytos"/>
    <property type="match status" value="1"/>
</dbReference>
<comment type="caution">
    <text evidence="3">The sequence shown here is derived from an EMBL/GenBank/DDBJ whole genome shotgun (WGS) entry which is preliminary data.</text>
</comment>
<evidence type="ECO:0000259" key="2">
    <source>
        <dbReference type="PROSITE" id="PS50404"/>
    </source>
</evidence>
<dbReference type="EMBL" id="LIBB01000034">
    <property type="protein sequence ID" value="KRO73002.1"/>
    <property type="molecule type" value="Genomic_DNA"/>
</dbReference>
<dbReference type="InterPro" id="IPR036249">
    <property type="entry name" value="Thioredoxin-like_sf"/>
</dbReference>
<dbReference type="PROSITE" id="PS50404">
    <property type="entry name" value="GST_NTER"/>
    <property type="match status" value="1"/>
</dbReference>
<dbReference type="PANTHER" id="PTHR44051:SF8">
    <property type="entry name" value="GLUTATHIONE S-TRANSFERASE GSTA"/>
    <property type="match status" value="1"/>
</dbReference>
<comment type="similarity">
    <text evidence="1">Belongs to the GST superfamily.</text>
</comment>
<dbReference type="Gene3D" id="3.40.30.10">
    <property type="entry name" value="Glutaredoxin"/>
    <property type="match status" value="1"/>
</dbReference>
<evidence type="ECO:0000256" key="1">
    <source>
        <dbReference type="RuleBase" id="RU003494"/>
    </source>
</evidence>
<accession>A0A0R2SK52</accession>